<reference evidence="1 2" key="1">
    <citation type="journal article" date="2021" name="Hortic Res">
        <title>High-quality reference genome and annotation aids understanding of berry development for evergreen blueberry (Vaccinium darrowii).</title>
        <authorList>
            <person name="Yu J."/>
            <person name="Hulse-Kemp A.M."/>
            <person name="Babiker E."/>
            <person name="Staton M."/>
        </authorList>
    </citation>
    <scope>NUCLEOTIDE SEQUENCE [LARGE SCALE GENOMIC DNA]</scope>
    <source>
        <strain evidence="2">cv. NJ 8807/NJ 8810</strain>
        <tissue evidence="1">Young leaf</tissue>
    </source>
</reference>
<organism evidence="1 2">
    <name type="scientific">Vaccinium darrowii</name>
    <dbReference type="NCBI Taxonomy" id="229202"/>
    <lineage>
        <taxon>Eukaryota</taxon>
        <taxon>Viridiplantae</taxon>
        <taxon>Streptophyta</taxon>
        <taxon>Embryophyta</taxon>
        <taxon>Tracheophyta</taxon>
        <taxon>Spermatophyta</taxon>
        <taxon>Magnoliopsida</taxon>
        <taxon>eudicotyledons</taxon>
        <taxon>Gunneridae</taxon>
        <taxon>Pentapetalae</taxon>
        <taxon>asterids</taxon>
        <taxon>Ericales</taxon>
        <taxon>Ericaceae</taxon>
        <taxon>Vaccinioideae</taxon>
        <taxon>Vaccinieae</taxon>
        <taxon>Vaccinium</taxon>
    </lineage>
</organism>
<evidence type="ECO:0000313" key="1">
    <source>
        <dbReference type="EMBL" id="KAH7859474.1"/>
    </source>
</evidence>
<name>A0ACB7Z1C3_9ERIC</name>
<gene>
    <name evidence="1" type="ORF">Vadar_001581</name>
</gene>
<proteinExistence type="predicted"/>
<dbReference type="EMBL" id="CM037154">
    <property type="protein sequence ID" value="KAH7859474.1"/>
    <property type="molecule type" value="Genomic_DNA"/>
</dbReference>
<comment type="caution">
    <text evidence="1">The sequence shown here is derived from an EMBL/GenBank/DDBJ whole genome shotgun (WGS) entry which is preliminary data.</text>
</comment>
<sequence>MKEHPSRSNHPLTGCPNKAGELNLPEEEDGSHYPLSNILKRRLEFGSIPIRFDFDAVGRGVAIEVSGTSITLLVRLEESCQLRVVIRRGMRKKWQRNLDESMDSEAFASRLRASIALWIQQGKKGIWIKLAIELVNLVEAAVEQGFRYHHAEPSYLMLVKWIGESADMLPANASHRVGIGAFVTNNMGEVLVVQERSGQFKGTGVWKLPTGVVNEGEDINMAAMREVKEETGIDTEFVEVLAFRQSHKSFFGKSDLFFVCMLRALSFDIQKQDLEIEEAKWMPFEEYAAQPFVQKHEMFKLIANVCLEKKKNNYAGFSAVPTTTSFSSKRSILYVNKDL</sequence>
<accession>A0ACB7Z1C3</accession>
<keyword evidence="2" id="KW-1185">Reference proteome</keyword>
<dbReference type="Proteomes" id="UP000828048">
    <property type="component" value="Chromosome 4"/>
</dbReference>
<protein>
    <submittedName>
        <fullName evidence="1">Uncharacterized protein</fullName>
    </submittedName>
</protein>
<evidence type="ECO:0000313" key="2">
    <source>
        <dbReference type="Proteomes" id="UP000828048"/>
    </source>
</evidence>